<gene>
    <name evidence="2" type="ORF">F4X14_02755</name>
</gene>
<name>A0A6B1D3C6_9CHLR</name>
<comment type="caution">
    <text evidence="2">The sequence shown here is derived from an EMBL/GenBank/DDBJ whole genome shotgun (WGS) entry which is preliminary data.</text>
</comment>
<evidence type="ECO:0000259" key="1">
    <source>
        <dbReference type="Pfam" id="PF04326"/>
    </source>
</evidence>
<dbReference type="Pfam" id="PF13749">
    <property type="entry name" value="HATPase_c_4"/>
    <property type="match status" value="1"/>
</dbReference>
<dbReference type="Pfam" id="PF04326">
    <property type="entry name" value="SLFN_AlbA_2"/>
    <property type="match status" value="1"/>
</dbReference>
<proteinExistence type="predicted"/>
<dbReference type="PANTHER" id="PTHR30595:SF6">
    <property type="entry name" value="SCHLAFEN ALBA-2 DOMAIN-CONTAINING PROTEIN"/>
    <property type="match status" value="1"/>
</dbReference>
<dbReference type="AlphaFoldDB" id="A0A6B1D3C6"/>
<dbReference type="Gene3D" id="3.30.950.30">
    <property type="entry name" value="Schlafen, AAA domain"/>
    <property type="match status" value="1"/>
</dbReference>
<feature type="domain" description="Schlafen AlbA-2" evidence="1">
    <location>
        <begin position="17"/>
        <end position="132"/>
    </location>
</feature>
<dbReference type="InterPro" id="IPR038475">
    <property type="entry name" value="RecG_C_sf"/>
</dbReference>
<sequence length="396" mass="44118">MTFYTDQELAALLSGGESHLVERKRNARDSTAIHKNICAFANDIQAAGKPGVIVVGMEDDGSCSGIDVDDELLRNLAQMRTDGSLLPLPFISVERKTILGCETAVVQVAPSENPPVRFRGRVWIRVGPTVQVATSEEERRLGERRRAGDRSFDMQPVSSATVDDLDLEYLSEHYLPAAVAEDVLELNQRPLIQQLHSLRLLAGEFPTWGALLAFGTAPQNWLPGAYVQFLRVAGHSLTDPIKSRKELTGRLEDVMLRLRDLIEVNIAVGMDVTSKPREINLPDYPVAALWQLVSNAVMHRNYEVTNAPTRFYWYDDRIEIQSPGGLFGSVTSENIHHGVTDYRNPLVAEIMHHLGFAQRFGMGIQLTKQELENNGNPPPEFAFLPSQVSVTVRTRL</sequence>
<protein>
    <submittedName>
        <fullName evidence="2">Transcriptional regulator</fullName>
    </submittedName>
</protein>
<organism evidence="2">
    <name type="scientific">Caldilineaceae bacterium SB0661_bin_32</name>
    <dbReference type="NCBI Taxonomy" id="2605255"/>
    <lineage>
        <taxon>Bacteria</taxon>
        <taxon>Bacillati</taxon>
        <taxon>Chloroflexota</taxon>
        <taxon>Caldilineae</taxon>
        <taxon>Caldilineales</taxon>
        <taxon>Caldilineaceae</taxon>
    </lineage>
</organism>
<dbReference type="InterPro" id="IPR038461">
    <property type="entry name" value="Schlafen_AlbA_2_dom_sf"/>
</dbReference>
<dbReference type="PANTHER" id="PTHR30595">
    <property type="entry name" value="GLPR-RELATED TRANSCRIPTIONAL REPRESSOR"/>
    <property type="match status" value="1"/>
</dbReference>
<dbReference type="InterPro" id="IPR007421">
    <property type="entry name" value="Schlafen_AlbA_2_dom"/>
</dbReference>
<dbReference type="Gene3D" id="3.30.565.60">
    <property type="match status" value="1"/>
</dbReference>
<evidence type="ECO:0000313" key="2">
    <source>
        <dbReference type="EMBL" id="MYC93867.1"/>
    </source>
</evidence>
<reference evidence="2" key="1">
    <citation type="submission" date="2019-09" db="EMBL/GenBank/DDBJ databases">
        <title>Characterisation of the sponge microbiome using genome-centric metagenomics.</title>
        <authorList>
            <person name="Engelberts J.P."/>
            <person name="Robbins S.J."/>
            <person name="De Goeij J.M."/>
            <person name="Aranda M."/>
            <person name="Bell S.C."/>
            <person name="Webster N.S."/>
        </authorList>
    </citation>
    <scope>NUCLEOTIDE SEQUENCE</scope>
    <source>
        <strain evidence="2">SB0661_bin_32</strain>
    </source>
</reference>
<accession>A0A6B1D3C6</accession>
<dbReference type="EMBL" id="VXMH01000015">
    <property type="protein sequence ID" value="MYC93867.1"/>
    <property type="molecule type" value="Genomic_DNA"/>
</dbReference>